<proteinExistence type="predicted"/>
<dbReference type="AlphaFoldDB" id="A0A2N3UCS6"/>
<dbReference type="Proteomes" id="UP000233782">
    <property type="component" value="Unassembled WGS sequence"/>
</dbReference>
<comment type="caution">
    <text evidence="2">The sequence shown here is derived from an EMBL/GenBank/DDBJ whole genome shotgun (WGS) entry which is preliminary data.</text>
</comment>
<keyword evidence="1" id="KW-1133">Transmembrane helix</keyword>
<organism evidence="2 3">
    <name type="scientific">Pontibacter ramchanderi</name>
    <dbReference type="NCBI Taxonomy" id="1179743"/>
    <lineage>
        <taxon>Bacteria</taxon>
        <taxon>Pseudomonadati</taxon>
        <taxon>Bacteroidota</taxon>
        <taxon>Cytophagia</taxon>
        <taxon>Cytophagales</taxon>
        <taxon>Hymenobacteraceae</taxon>
        <taxon>Pontibacter</taxon>
    </lineage>
</organism>
<evidence type="ECO:0000256" key="1">
    <source>
        <dbReference type="SAM" id="Phobius"/>
    </source>
</evidence>
<accession>A0A2N3UCS6</accession>
<protein>
    <submittedName>
        <fullName evidence="2">Uncharacterized protein</fullName>
    </submittedName>
</protein>
<keyword evidence="3" id="KW-1185">Reference proteome</keyword>
<dbReference type="EMBL" id="PJMU01000002">
    <property type="protein sequence ID" value="PKV67174.1"/>
    <property type="molecule type" value="Genomic_DNA"/>
</dbReference>
<evidence type="ECO:0000313" key="2">
    <source>
        <dbReference type="EMBL" id="PKV67174.1"/>
    </source>
</evidence>
<evidence type="ECO:0000313" key="3">
    <source>
        <dbReference type="Proteomes" id="UP000233782"/>
    </source>
</evidence>
<feature type="transmembrane region" description="Helical" evidence="1">
    <location>
        <begin position="18"/>
        <end position="35"/>
    </location>
</feature>
<reference evidence="2 3" key="1">
    <citation type="submission" date="2017-12" db="EMBL/GenBank/DDBJ databases">
        <title>Genomic Encyclopedia of Type Strains, Phase III (KMG-III): the genomes of soil and plant-associated and newly described type strains.</title>
        <authorList>
            <person name="Whitman W."/>
        </authorList>
    </citation>
    <scope>NUCLEOTIDE SEQUENCE [LARGE SCALE GENOMIC DNA]</scope>
    <source>
        <strain evidence="2 3">LP43</strain>
    </source>
</reference>
<sequence>MKRLREIYEQYKNYSLDLIMYGFFILFILILFLFFS</sequence>
<keyword evidence="1" id="KW-0812">Transmembrane</keyword>
<gene>
    <name evidence="2" type="ORF">BD749_2315</name>
</gene>
<name>A0A2N3UCS6_9BACT</name>
<keyword evidence="1" id="KW-0472">Membrane</keyword>